<evidence type="ECO:0000256" key="7">
    <source>
        <dbReference type="ARBA" id="ARBA00007490"/>
    </source>
</evidence>
<evidence type="ECO:0000256" key="11">
    <source>
        <dbReference type="ARBA" id="ARBA00022679"/>
    </source>
</evidence>
<dbReference type="SUPFAM" id="SSF52540">
    <property type="entry name" value="P-loop containing nucleoside triphosphate hydrolases"/>
    <property type="match status" value="1"/>
</dbReference>
<sequence>MLYMIFGGSGSGKSAYAEDLAVKLCPGEKVYLATLTDIDAEMEQRIQDHRKMREGKNFRTVEQGLALESLDISGEQLVLLECMTNLLANEMYSPEAKQAEDIPAYIMEGIRHLKEQAEDLIVIAQDAFSEVPMDPEMRRYVKASGRVNQMLAKEADVVVEVKFGLPLVLKGGEILSEVESR</sequence>
<evidence type="ECO:0000256" key="5">
    <source>
        <dbReference type="ARBA" id="ARBA00004692"/>
    </source>
</evidence>
<dbReference type="InterPro" id="IPR027417">
    <property type="entry name" value="P-loop_NTPase"/>
</dbReference>
<feature type="binding site" evidence="19">
    <location>
        <position position="62"/>
    </location>
    <ligand>
        <name>GTP</name>
        <dbReference type="ChEBI" id="CHEBI:37565"/>
    </ligand>
</feature>
<feature type="binding site" evidence="19">
    <location>
        <begin position="7"/>
        <end position="14"/>
    </location>
    <ligand>
        <name>GTP</name>
        <dbReference type="ChEBI" id="CHEBI:37565"/>
    </ligand>
</feature>
<comment type="pathway">
    <text evidence="6">Cofactor biosynthesis; adenosylcobalamin biosynthesis; adenosylcobalamin from cob(II)yrinate a,c-diamide: step 5/7.</text>
</comment>
<dbReference type="Proteomes" id="UP000769156">
    <property type="component" value="Unassembled WGS sequence"/>
</dbReference>
<dbReference type="EC" id="2.7.1.156" evidence="8"/>
<dbReference type="GO" id="GO:0005525">
    <property type="term" value="F:GTP binding"/>
    <property type="evidence" value="ECO:0007669"/>
    <property type="project" value="UniProtKB-KW"/>
</dbReference>
<evidence type="ECO:0000256" key="16">
    <source>
        <dbReference type="ARBA" id="ARBA00029570"/>
    </source>
</evidence>
<comment type="catalytic activity">
    <reaction evidence="1">
        <text>adenosylcob(III)inamide + ATP = adenosylcob(III)inamide phosphate + ADP + H(+)</text>
        <dbReference type="Rhea" id="RHEA:15769"/>
        <dbReference type="ChEBI" id="CHEBI:2480"/>
        <dbReference type="ChEBI" id="CHEBI:15378"/>
        <dbReference type="ChEBI" id="CHEBI:30616"/>
        <dbReference type="ChEBI" id="CHEBI:58502"/>
        <dbReference type="ChEBI" id="CHEBI:456216"/>
        <dbReference type="EC" id="2.7.1.156"/>
    </reaction>
</comment>
<dbReference type="GO" id="GO:0008820">
    <property type="term" value="F:cobinamide phosphate guanylyltransferase activity"/>
    <property type="evidence" value="ECO:0007669"/>
    <property type="project" value="UniProtKB-EC"/>
</dbReference>
<evidence type="ECO:0000313" key="21">
    <source>
        <dbReference type="Proteomes" id="UP000769156"/>
    </source>
</evidence>
<feature type="binding site" evidence="19">
    <location>
        <position position="81"/>
    </location>
    <ligand>
        <name>GTP</name>
        <dbReference type="ChEBI" id="CHEBI:37565"/>
    </ligand>
</feature>
<comment type="catalytic activity">
    <reaction evidence="3">
        <text>adenosylcob(III)inamide + GTP = adenosylcob(III)inamide phosphate + GDP + H(+)</text>
        <dbReference type="Rhea" id="RHEA:15765"/>
        <dbReference type="ChEBI" id="CHEBI:2480"/>
        <dbReference type="ChEBI" id="CHEBI:15378"/>
        <dbReference type="ChEBI" id="CHEBI:37565"/>
        <dbReference type="ChEBI" id="CHEBI:58189"/>
        <dbReference type="ChEBI" id="CHEBI:58502"/>
        <dbReference type="EC" id="2.7.1.156"/>
    </reaction>
</comment>
<evidence type="ECO:0000256" key="6">
    <source>
        <dbReference type="ARBA" id="ARBA00005159"/>
    </source>
</evidence>
<dbReference type="CDD" id="cd00544">
    <property type="entry name" value="CobU"/>
    <property type="match status" value="1"/>
</dbReference>
<dbReference type="Pfam" id="PF02283">
    <property type="entry name" value="CobU"/>
    <property type="match status" value="1"/>
</dbReference>
<dbReference type="EC" id="2.7.7.62" evidence="9"/>
<evidence type="ECO:0000256" key="12">
    <source>
        <dbReference type="ARBA" id="ARBA00022741"/>
    </source>
</evidence>
<name>A0A921LDD9_9FIRM</name>
<comment type="caution">
    <text evidence="20">The sequence shown here is derived from an EMBL/GenBank/DDBJ whole genome shotgun (WGS) entry which is preliminary data.</text>
</comment>
<evidence type="ECO:0000256" key="3">
    <source>
        <dbReference type="ARBA" id="ARBA00001522"/>
    </source>
</evidence>
<dbReference type="GO" id="GO:0043752">
    <property type="term" value="F:adenosylcobinamide kinase activity"/>
    <property type="evidence" value="ECO:0007669"/>
    <property type="project" value="UniProtKB-EC"/>
</dbReference>
<keyword evidence="20" id="KW-0548">Nucleotidyltransferase</keyword>
<comment type="function">
    <text evidence="4">Catalyzes ATP-dependent phosphorylation of adenosylcobinamide and addition of GMP to adenosylcobinamide phosphate.</text>
</comment>
<reference evidence="20" key="1">
    <citation type="journal article" date="2021" name="PeerJ">
        <title>Extensive microbial diversity within the chicken gut microbiome revealed by metagenomics and culture.</title>
        <authorList>
            <person name="Gilroy R."/>
            <person name="Ravi A."/>
            <person name="Getino M."/>
            <person name="Pursley I."/>
            <person name="Horton D.L."/>
            <person name="Alikhan N.F."/>
            <person name="Baker D."/>
            <person name="Gharbi K."/>
            <person name="Hall N."/>
            <person name="Watson M."/>
            <person name="Adriaenssens E.M."/>
            <person name="Foster-Nyarko E."/>
            <person name="Jarju S."/>
            <person name="Secka A."/>
            <person name="Antonio M."/>
            <person name="Oren A."/>
            <person name="Chaudhuri R.R."/>
            <person name="La Ragione R."/>
            <person name="Hildebrand F."/>
            <person name="Pallen M.J."/>
        </authorList>
    </citation>
    <scope>NUCLEOTIDE SEQUENCE</scope>
    <source>
        <strain evidence="20">ChiSjej5B23-16112</strain>
    </source>
</reference>
<dbReference type="GO" id="GO:0009236">
    <property type="term" value="P:cobalamin biosynthetic process"/>
    <property type="evidence" value="ECO:0007669"/>
    <property type="project" value="UniProtKB-KW"/>
</dbReference>
<evidence type="ECO:0000256" key="14">
    <source>
        <dbReference type="ARBA" id="ARBA00022840"/>
    </source>
</evidence>
<evidence type="ECO:0000256" key="15">
    <source>
        <dbReference type="ARBA" id="ARBA00023134"/>
    </source>
</evidence>
<organism evidence="20 21">
    <name type="scientific">Lachnoclostridium phocaeense</name>
    <dbReference type="NCBI Taxonomy" id="1871021"/>
    <lineage>
        <taxon>Bacteria</taxon>
        <taxon>Bacillati</taxon>
        <taxon>Bacillota</taxon>
        <taxon>Clostridia</taxon>
        <taxon>Lachnospirales</taxon>
        <taxon>Lachnospiraceae</taxon>
    </lineage>
</organism>
<feature type="binding site" evidence="19">
    <location>
        <begin position="50"/>
        <end position="53"/>
    </location>
    <ligand>
        <name>GTP</name>
        <dbReference type="ChEBI" id="CHEBI:37565"/>
    </ligand>
</feature>
<keyword evidence="10" id="KW-0169">Cobalamin biosynthesis</keyword>
<keyword evidence="15 19" id="KW-0342">GTP-binding</keyword>
<keyword evidence="12 19" id="KW-0547">Nucleotide-binding</keyword>
<dbReference type="EMBL" id="DYVY01000057">
    <property type="protein sequence ID" value="HJF93821.1"/>
    <property type="molecule type" value="Genomic_DNA"/>
</dbReference>
<evidence type="ECO:0000256" key="17">
    <source>
        <dbReference type="ARBA" id="ARBA00030571"/>
    </source>
</evidence>
<keyword evidence="14" id="KW-0067">ATP-binding</keyword>
<protein>
    <recommendedName>
        <fullName evidence="16">Adenosylcobinamide kinase</fullName>
        <ecNumber evidence="8">2.7.1.156</ecNumber>
        <ecNumber evidence="9">2.7.7.62</ecNumber>
    </recommendedName>
    <alternativeName>
        <fullName evidence="17">Adenosylcobinamide-phosphate guanylyltransferase</fullName>
    </alternativeName>
</protein>
<dbReference type="InterPro" id="IPR003203">
    <property type="entry name" value="CobU/CobP"/>
</dbReference>
<evidence type="ECO:0000313" key="20">
    <source>
        <dbReference type="EMBL" id="HJF93821.1"/>
    </source>
</evidence>
<evidence type="ECO:0000256" key="13">
    <source>
        <dbReference type="ARBA" id="ARBA00022777"/>
    </source>
</evidence>
<dbReference type="PANTHER" id="PTHR34848:SF1">
    <property type="entry name" value="BIFUNCTIONAL ADENOSYLCOBALAMIN BIOSYNTHESIS PROTEIN COBU"/>
    <property type="match status" value="1"/>
</dbReference>
<evidence type="ECO:0000256" key="19">
    <source>
        <dbReference type="PIRSR" id="PIRSR006135-2"/>
    </source>
</evidence>
<evidence type="ECO:0000256" key="2">
    <source>
        <dbReference type="ARBA" id="ARBA00000711"/>
    </source>
</evidence>
<evidence type="ECO:0000256" key="1">
    <source>
        <dbReference type="ARBA" id="ARBA00000312"/>
    </source>
</evidence>
<evidence type="ECO:0000256" key="4">
    <source>
        <dbReference type="ARBA" id="ARBA00003889"/>
    </source>
</evidence>
<dbReference type="PIRSF" id="PIRSF006135">
    <property type="entry name" value="CobU"/>
    <property type="match status" value="1"/>
</dbReference>
<comment type="catalytic activity">
    <reaction evidence="2">
        <text>adenosylcob(III)inamide phosphate + GTP + H(+) = adenosylcob(III)inamide-GDP + diphosphate</text>
        <dbReference type="Rhea" id="RHEA:22712"/>
        <dbReference type="ChEBI" id="CHEBI:15378"/>
        <dbReference type="ChEBI" id="CHEBI:33019"/>
        <dbReference type="ChEBI" id="CHEBI:37565"/>
        <dbReference type="ChEBI" id="CHEBI:58502"/>
        <dbReference type="ChEBI" id="CHEBI:60487"/>
        <dbReference type="EC" id="2.7.7.62"/>
    </reaction>
</comment>
<comment type="pathway">
    <text evidence="5">Cofactor biosynthesis; adenosylcobalamin biosynthesis; adenosylcobalamin from cob(II)yrinate a,c-diamide: step 6/7.</text>
</comment>
<evidence type="ECO:0000256" key="10">
    <source>
        <dbReference type="ARBA" id="ARBA00022573"/>
    </source>
</evidence>
<feature type="active site" description="GMP-histidine intermediate" evidence="18">
    <location>
        <position position="49"/>
    </location>
</feature>
<accession>A0A921LDD9</accession>
<dbReference type="AlphaFoldDB" id="A0A921LDD9"/>
<reference evidence="20" key="2">
    <citation type="submission" date="2021-09" db="EMBL/GenBank/DDBJ databases">
        <authorList>
            <person name="Gilroy R."/>
        </authorList>
    </citation>
    <scope>NUCLEOTIDE SEQUENCE</scope>
    <source>
        <strain evidence="20">ChiSjej5B23-16112</strain>
    </source>
</reference>
<dbReference type="GO" id="GO:0005524">
    <property type="term" value="F:ATP binding"/>
    <property type="evidence" value="ECO:0007669"/>
    <property type="project" value="UniProtKB-KW"/>
</dbReference>
<proteinExistence type="inferred from homology"/>
<gene>
    <name evidence="20" type="ORF">K8V82_03415</name>
</gene>
<keyword evidence="11" id="KW-0808">Transferase</keyword>
<dbReference type="Gene3D" id="3.40.50.300">
    <property type="entry name" value="P-loop containing nucleotide triphosphate hydrolases"/>
    <property type="match status" value="1"/>
</dbReference>
<evidence type="ECO:0000256" key="9">
    <source>
        <dbReference type="ARBA" id="ARBA00012523"/>
    </source>
</evidence>
<keyword evidence="13 20" id="KW-0418">Kinase</keyword>
<comment type="similarity">
    <text evidence="7">Belongs to the CobU/CobP family.</text>
</comment>
<dbReference type="PANTHER" id="PTHR34848">
    <property type="match status" value="1"/>
</dbReference>
<evidence type="ECO:0000256" key="18">
    <source>
        <dbReference type="PIRSR" id="PIRSR006135-1"/>
    </source>
</evidence>
<evidence type="ECO:0000256" key="8">
    <source>
        <dbReference type="ARBA" id="ARBA00012016"/>
    </source>
</evidence>